<dbReference type="InterPro" id="IPR044859">
    <property type="entry name" value="Allene_oxi_cyc_Dirigent"/>
</dbReference>
<feature type="chain" id="PRO_5006864987" description="Dirigent protein" evidence="1">
    <location>
        <begin position="23"/>
        <end position="198"/>
    </location>
</feature>
<feature type="signal peptide" evidence="1">
    <location>
        <begin position="1"/>
        <end position="22"/>
    </location>
</feature>
<sequence>MASKVVAAVFLVCCLLTEVAHAQPSLQTLTFWRRDNETYGLARHVPTWSADKLRNGDVDTFNDDLYDADMSDMTRGNKIGYQAGTCTLTSTPGDGSDRYVYICYSIFAFDTGLIGPVTTPNSIEVDIITCQQISTFREGDSISLETLVITGGGGKYFGAQGVMHHDEIGGVFEAYYYLPYNVTAIPRALVSTPTNATG</sequence>
<evidence type="ECO:0000256" key="1">
    <source>
        <dbReference type="SAM" id="SignalP"/>
    </source>
</evidence>
<dbReference type="Proteomes" id="UP000054558">
    <property type="component" value="Unassembled WGS sequence"/>
</dbReference>
<keyword evidence="3" id="KW-1185">Reference proteome</keyword>
<name>A0A0U9HKQ2_KLENI</name>
<gene>
    <name evidence="2" type="ORF">KFL_009140020</name>
</gene>
<proteinExistence type="predicted"/>
<evidence type="ECO:0008006" key="4">
    <source>
        <dbReference type="Google" id="ProtNLM"/>
    </source>
</evidence>
<evidence type="ECO:0000313" key="2">
    <source>
        <dbReference type="EMBL" id="GAQ92058.1"/>
    </source>
</evidence>
<dbReference type="EMBL" id="DF237863">
    <property type="protein sequence ID" value="GAQ92058.1"/>
    <property type="molecule type" value="Genomic_DNA"/>
</dbReference>
<reference evidence="2 3" key="1">
    <citation type="journal article" date="2014" name="Nat. Commun.">
        <title>Klebsormidium flaccidum genome reveals primary factors for plant terrestrial adaptation.</title>
        <authorList>
            <person name="Hori K."/>
            <person name="Maruyama F."/>
            <person name="Fujisawa T."/>
            <person name="Togashi T."/>
            <person name="Yamamoto N."/>
            <person name="Seo M."/>
            <person name="Sato S."/>
            <person name="Yamada T."/>
            <person name="Mori H."/>
            <person name="Tajima N."/>
            <person name="Moriyama T."/>
            <person name="Ikeuchi M."/>
            <person name="Watanabe M."/>
            <person name="Wada H."/>
            <person name="Kobayashi K."/>
            <person name="Saito M."/>
            <person name="Masuda T."/>
            <person name="Sasaki-Sekimoto Y."/>
            <person name="Mashiguchi K."/>
            <person name="Awai K."/>
            <person name="Shimojima M."/>
            <person name="Masuda S."/>
            <person name="Iwai M."/>
            <person name="Nobusawa T."/>
            <person name="Narise T."/>
            <person name="Kondo S."/>
            <person name="Saito H."/>
            <person name="Sato R."/>
            <person name="Murakawa M."/>
            <person name="Ihara Y."/>
            <person name="Oshima-Yamada Y."/>
            <person name="Ohtaka K."/>
            <person name="Satoh M."/>
            <person name="Sonobe K."/>
            <person name="Ishii M."/>
            <person name="Ohtani R."/>
            <person name="Kanamori-Sato M."/>
            <person name="Honoki R."/>
            <person name="Miyazaki D."/>
            <person name="Mochizuki H."/>
            <person name="Umetsu J."/>
            <person name="Higashi K."/>
            <person name="Shibata D."/>
            <person name="Kamiya Y."/>
            <person name="Sato N."/>
            <person name="Nakamura Y."/>
            <person name="Tabata S."/>
            <person name="Ida S."/>
            <person name="Kurokawa K."/>
            <person name="Ohta H."/>
        </authorList>
    </citation>
    <scope>NUCLEOTIDE SEQUENCE [LARGE SCALE GENOMIC DNA]</scope>
    <source>
        <strain evidence="2 3">NIES-2285</strain>
    </source>
</reference>
<dbReference type="AlphaFoldDB" id="A0A0U9HKQ2"/>
<accession>A0A0U9HKQ2</accession>
<protein>
    <recommendedName>
        <fullName evidence="4">Dirigent protein</fullName>
    </recommendedName>
</protein>
<dbReference type="GO" id="GO:0009695">
    <property type="term" value="P:jasmonic acid biosynthetic process"/>
    <property type="evidence" value="ECO:0007669"/>
    <property type="project" value="InterPro"/>
</dbReference>
<dbReference type="InterPro" id="IPR034871">
    <property type="entry name" value="Allene_oxi_cyc_sf"/>
</dbReference>
<dbReference type="SUPFAM" id="SSF141493">
    <property type="entry name" value="Allene oxide cyclase-like"/>
    <property type="match status" value="1"/>
</dbReference>
<dbReference type="GO" id="GO:0046423">
    <property type="term" value="F:allene-oxide cyclase activity"/>
    <property type="evidence" value="ECO:0007669"/>
    <property type="project" value="InterPro"/>
</dbReference>
<keyword evidence="1" id="KW-0732">Signal</keyword>
<dbReference type="Gene3D" id="2.40.480.10">
    <property type="entry name" value="Allene oxide cyclase-like"/>
    <property type="match status" value="1"/>
</dbReference>
<organism evidence="2 3">
    <name type="scientific">Klebsormidium nitens</name>
    <name type="common">Green alga</name>
    <name type="synonym">Ulothrix nitens</name>
    <dbReference type="NCBI Taxonomy" id="105231"/>
    <lineage>
        <taxon>Eukaryota</taxon>
        <taxon>Viridiplantae</taxon>
        <taxon>Streptophyta</taxon>
        <taxon>Klebsormidiophyceae</taxon>
        <taxon>Klebsormidiales</taxon>
        <taxon>Klebsormidiaceae</taxon>
        <taxon>Klebsormidium</taxon>
    </lineage>
</organism>
<evidence type="ECO:0000313" key="3">
    <source>
        <dbReference type="Proteomes" id="UP000054558"/>
    </source>
</evidence>